<accession>A9WMY1</accession>
<proteinExistence type="predicted"/>
<evidence type="ECO:0000313" key="2">
    <source>
        <dbReference type="Proteomes" id="UP000002007"/>
    </source>
</evidence>
<evidence type="ECO:0000313" key="1">
    <source>
        <dbReference type="EMBL" id="ABY23512.1"/>
    </source>
</evidence>
<reference evidence="2" key="1">
    <citation type="journal article" date="2008" name="J. Bacteriol.">
        <title>Genome sequence of the fish pathogen Renibacterium salmoninarum suggests reductive evolution away from an environmental Arthrobacter ancestor.</title>
        <authorList>
            <person name="Wiens G.D."/>
            <person name="Rockey D.D."/>
            <person name="Wu Z."/>
            <person name="Chang J."/>
            <person name="Levy R."/>
            <person name="Crane S."/>
            <person name="Chen D.S."/>
            <person name="Capri G.R."/>
            <person name="Burnett J.R."/>
            <person name="Sudheesh P.S."/>
            <person name="Schipma M.J."/>
            <person name="Burd H."/>
            <person name="Bhattacharyya A."/>
            <person name="Rhodes L.D."/>
            <person name="Kaul R."/>
            <person name="Strom M.S."/>
        </authorList>
    </citation>
    <scope>NUCLEOTIDE SEQUENCE [LARGE SCALE GENOMIC DNA]</scope>
    <source>
        <strain evidence="2">ATCC 33209 / DSM 20767 / JCM 11484 / NBRC 15589 / NCIMB 2235</strain>
    </source>
</reference>
<dbReference type="EMBL" id="CP000910">
    <property type="protein sequence ID" value="ABY23512.1"/>
    <property type="molecule type" value="Genomic_DNA"/>
</dbReference>
<dbReference type="eggNOG" id="COG1399">
    <property type="taxonomic scope" value="Bacteria"/>
</dbReference>
<dbReference type="PANTHER" id="PTHR34374:SF1">
    <property type="entry name" value="LARGE RIBOSOMAL RNA SUBUNIT ACCUMULATION PROTEIN YCED HOMOLOG 1, CHLOROPLASTIC"/>
    <property type="match status" value="1"/>
</dbReference>
<keyword evidence="2" id="KW-1185">Reference proteome</keyword>
<dbReference type="Pfam" id="PF02620">
    <property type="entry name" value="YceD"/>
    <property type="match status" value="1"/>
</dbReference>
<sequence length="218" mass="24328">MAQFEAERCFRLRWYVGHMFSPGVVINTNHRTHPGSPLLIAIKDFGRNPGSMHSWQNVVASPGQLGTPMIGVQDGSDIDLDLSLEAVHEGIFVSGTARVQLVGECSRCLDPLAYGLDVEIQEMFFFEEPVVERGSKDDVEDDDEQRLIEHDHLDLEPVLRDAIVTALPFQPVCQENCEGLCSECGVRLLDEPGHHHEVLDPRWAALSGLTQDQDQQET</sequence>
<dbReference type="KEGG" id="rsa:RSal33209_1777"/>
<gene>
    <name evidence="1" type="ordered locus">RSal33209_1777</name>
</gene>
<name>A9WMY1_RENSM</name>
<protein>
    <submittedName>
        <fullName evidence="1">Uncharacterized protein</fullName>
    </submittedName>
</protein>
<dbReference type="STRING" id="288705.RSal33209_1777"/>
<dbReference type="HOGENOM" id="CLU_100236_0_0_11"/>
<dbReference type="AlphaFoldDB" id="A9WMY1"/>
<organism evidence="1 2">
    <name type="scientific">Renibacterium salmoninarum (strain ATCC 33209 / DSM 20767 / JCM 11484 / NBRC 15589 / NCIMB 2235)</name>
    <dbReference type="NCBI Taxonomy" id="288705"/>
    <lineage>
        <taxon>Bacteria</taxon>
        <taxon>Bacillati</taxon>
        <taxon>Actinomycetota</taxon>
        <taxon>Actinomycetes</taxon>
        <taxon>Micrococcales</taxon>
        <taxon>Micrococcaceae</taxon>
        <taxon>Renibacterium</taxon>
    </lineage>
</organism>
<dbReference type="Proteomes" id="UP000002007">
    <property type="component" value="Chromosome"/>
</dbReference>
<dbReference type="PANTHER" id="PTHR34374">
    <property type="entry name" value="LARGE RIBOSOMAL RNA SUBUNIT ACCUMULATION PROTEIN YCED HOMOLOG 1, CHLOROPLASTIC"/>
    <property type="match status" value="1"/>
</dbReference>
<dbReference type="InterPro" id="IPR003772">
    <property type="entry name" value="YceD"/>
</dbReference>